<proteinExistence type="predicted"/>
<evidence type="ECO:0000259" key="1">
    <source>
        <dbReference type="Pfam" id="PF00085"/>
    </source>
</evidence>
<name>A0A2S5DCA8_9NEIS</name>
<dbReference type="Proteomes" id="UP000237082">
    <property type="component" value="Unassembled WGS sequence"/>
</dbReference>
<protein>
    <submittedName>
        <fullName evidence="2">Thioredoxin</fullName>
    </submittedName>
</protein>
<dbReference type="RefSeq" id="WP_103903990.1">
    <property type="nucleotide sequence ID" value="NZ_PQWB01000109.1"/>
</dbReference>
<feature type="domain" description="Thioredoxin" evidence="1">
    <location>
        <begin position="16"/>
        <end position="99"/>
    </location>
</feature>
<dbReference type="Gene3D" id="3.40.30.10">
    <property type="entry name" value="Glutaredoxin"/>
    <property type="match status" value="1"/>
</dbReference>
<sequence>MSQYLPDNPSPEDVAALPGLTLLEFGVDWCPHCQGAQPLLAQFLSVHPGLRHLAVEDGKGRRLGRLYGVKLWPCFILLRDGVEVARAARPQSLGELEAIVAGLG</sequence>
<evidence type="ECO:0000313" key="3">
    <source>
        <dbReference type="Proteomes" id="UP000237082"/>
    </source>
</evidence>
<dbReference type="AlphaFoldDB" id="A0A2S5DCA8"/>
<dbReference type="OrthoDB" id="215495at2"/>
<dbReference type="InterPro" id="IPR013766">
    <property type="entry name" value="Thioredoxin_domain"/>
</dbReference>
<gene>
    <name evidence="2" type="ORF">C2I19_17815</name>
</gene>
<dbReference type="EMBL" id="PQWB01000109">
    <property type="protein sequence ID" value="POZ60632.1"/>
    <property type="molecule type" value="Genomic_DNA"/>
</dbReference>
<accession>A0A2S5DCA8</accession>
<dbReference type="CDD" id="cd02947">
    <property type="entry name" value="TRX_family"/>
    <property type="match status" value="1"/>
</dbReference>
<organism evidence="2 3">
    <name type="scientific">Chromobacterium alticapitis</name>
    <dbReference type="NCBI Taxonomy" id="2073169"/>
    <lineage>
        <taxon>Bacteria</taxon>
        <taxon>Pseudomonadati</taxon>
        <taxon>Pseudomonadota</taxon>
        <taxon>Betaproteobacteria</taxon>
        <taxon>Neisseriales</taxon>
        <taxon>Chromobacteriaceae</taxon>
        <taxon>Chromobacterium</taxon>
    </lineage>
</organism>
<dbReference type="Pfam" id="PF00085">
    <property type="entry name" value="Thioredoxin"/>
    <property type="match status" value="1"/>
</dbReference>
<dbReference type="InterPro" id="IPR036249">
    <property type="entry name" value="Thioredoxin-like_sf"/>
</dbReference>
<reference evidence="3" key="1">
    <citation type="submission" date="2018-02" db="EMBL/GenBank/DDBJ databases">
        <authorList>
            <person name="O'Hara-Hanley K."/>
            <person name="Soby S."/>
        </authorList>
    </citation>
    <scope>NUCLEOTIDE SEQUENCE [LARGE SCALE GENOMIC DNA]</scope>
    <source>
        <strain evidence="3">MWU14-2602</strain>
    </source>
</reference>
<evidence type="ECO:0000313" key="2">
    <source>
        <dbReference type="EMBL" id="POZ60632.1"/>
    </source>
</evidence>
<keyword evidence="3" id="KW-1185">Reference proteome</keyword>
<dbReference type="SUPFAM" id="SSF52833">
    <property type="entry name" value="Thioredoxin-like"/>
    <property type="match status" value="1"/>
</dbReference>
<comment type="caution">
    <text evidence="2">The sequence shown here is derived from an EMBL/GenBank/DDBJ whole genome shotgun (WGS) entry which is preliminary data.</text>
</comment>